<keyword evidence="9 14" id="KW-0460">Magnesium</keyword>
<evidence type="ECO:0000259" key="16">
    <source>
        <dbReference type="Pfam" id="PF02878"/>
    </source>
</evidence>
<dbReference type="SUPFAM" id="SSF53738">
    <property type="entry name" value="Phosphoglucomutase, first 3 domains"/>
    <property type="match status" value="3"/>
</dbReference>
<evidence type="ECO:0000256" key="9">
    <source>
        <dbReference type="ARBA" id="ARBA00022842"/>
    </source>
</evidence>
<dbReference type="EMBL" id="CP009687">
    <property type="protein sequence ID" value="AKL93755.1"/>
    <property type="molecule type" value="Genomic_DNA"/>
</dbReference>
<evidence type="ECO:0000256" key="12">
    <source>
        <dbReference type="ARBA" id="ARBA00041398"/>
    </source>
</evidence>
<dbReference type="Pfam" id="PF02879">
    <property type="entry name" value="PGM_PMM_II"/>
    <property type="match status" value="1"/>
</dbReference>
<dbReference type="InterPro" id="IPR005841">
    <property type="entry name" value="Alpha-D-phosphohexomutase_SF"/>
</dbReference>
<dbReference type="InterPro" id="IPR005846">
    <property type="entry name" value="A-D-PHexomutase_a/b/a-III"/>
</dbReference>
<dbReference type="InterPro" id="IPR016055">
    <property type="entry name" value="A-D-PHexomutase_a/b/a-I/II/III"/>
</dbReference>
<gene>
    <name evidence="19" type="primary">pgcA</name>
    <name evidence="19" type="ORF">CACET_c02390</name>
</gene>
<feature type="domain" description="Alpha-D-phosphohexomutase alpha/beta/alpha" evidence="17">
    <location>
        <begin position="212"/>
        <end position="319"/>
    </location>
</feature>
<comment type="catalytic activity">
    <reaction evidence="1">
        <text>alpha-D-glucose 1-phosphate = alpha-D-glucose 6-phosphate</text>
        <dbReference type="Rhea" id="RHEA:23536"/>
        <dbReference type="ChEBI" id="CHEBI:58225"/>
        <dbReference type="ChEBI" id="CHEBI:58601"/>
        <dbReference type="EC" id="5.4.2.2"/>
    </reaction>
</comment>
<dbReference type="Pfam" id="PF02880">
    <property type="entry name" value="PGM_PMM_III"/>
    <property type="match status" value="1"/>
</dbReference>
<dbReference type="Pfam" id="PF02878">
    <property type="entry name" value="PGM_PMM_I"/>
    <property type="match status" value="1"/>
</dbReference>
<evidence type="ECO:0000256" key="8">
    <source>
        <dbReference type="ARBA" id="ARBA00022723"/>
    </source>
</evidence>
<keyword evidence="7" id="KW-0597">Phosphoprotein</keyword>
<dbReference type="SUPFAM" id="SSF55957">
    <property type="entry name" value="Phosphoglucomutase, C-terminal domain"/>
    <property type="match status" value="1"/>
</dbReference>
<dbReference type="InterPro" id="IPR005845">
    <property type="entry name" value="A-D-PHexomutase_a/b/a-II"/>
</dbReference>
<proteinExistence type="inferred from homology"/>
<dbReference type="GO" id="GO:0006166">
    <property type="term" value="P:purine ribonucleoside salvage"/>
    <property type="evidence" value="ECO:0007669"/>
    <property type="project" value="TreeGrafter"/>
</dbReference>
<dbReference type="OrthoDB" id="9806956at2"/>
<dbReference type="InterPro" id="IPR005844">
    <property type="entry name" value="A-D-PHexomutase_a/b/a-I"/>
</dbReference>
<comment type="pathway">
    <text evidence="3">Glycolipid metabolism; diglucosyl-diacylglycerol biosynthesis.</text>
</comment>
<dbReference type="STRING" id="84022.CACET_c02390"/>
<evidence type="ECO:0000259" key="18">
    <source>
        <dbReference type="Pfam" id="PF02880"/>
    </source>
</evidence>
<dbReference type="GO" id="GO:0008973">
    <property type="term" value="F:phosphopentomutase activity"/>
    <property type="evidence" value="ECO:0007669"/>
    <property type="project" value="TreeGrafter"/>
</dbReference>
<organism evidence="19 20">
    <name type="scientific">Clostridium aceticum</name>
    <dbReference type="NCBI Taxonomy" id="84022"/>
    <lineage>
        <taxon>Bacteria</taxon>
        <taxon>Bacillati</taxon>
        <taxon>Bacillota</taxon>
        <taxon>Clostridia</taxon>
        <taxon>Eubacteriales</taxon>
        <taxon>Clostridiaceae</taxon>
        <taxon>Clostridium</taxon>
    </lineage>
</organism>
<dbReference type="Proteomes" id="UP000035704">
    <property type="component" value="Chromosome"/>
</dbReference>
<evidence type="ECO:0000256" key="4">
    <source>
        <dbReference type="ARBA" id="ARBA00005189"/>
    </source>
</evidence>
<dbReference type="EC" id="5.4.2.2" evidence="6"/>
<dbReference type="AlphaFoldDB" id="A0A0D8I6X9"/>
<keyword evidence="8 14" id="KW-0479">Metal-binding</keyword>
<keyword evidence="20" id="KW-1185">Reference proteome</keyword>
<keyword evidence="10 19" id="KW-0413">Isomerase</keyword>
<evidence type="ECO:0000256" key="1">
    <source>
        <dbReference type="ARBA" id="ARBA00000443"/>
    </source>
</evidence>
<accession>A0A0D8I6X9</accession>
<dbReference type="GO" id="GO:0004614">
    <property type="term" value="F:phosphoglucomutase activity"/>
    <property type="evidence" value="ECO:0007669"/>
    <property type="project" value="UniProtKB-EC"/>
</dbReference>
<dbReference type="PATRIC" id="fig|84022.5.peg.1986"/>
<dbReference type="PANTHER" id="PTHR45745">
    <property type="entry name" value="PHOSPHOMANNOMUTASE 45A"/>
    <property type="match status" value="1"/>
</dbReference>
<feature type="domain" description="Alpha-D-phosphohexomutase alpha/beta/alpha" evidence="16">
    <location>
        <begin position="45"/>
        <end position="182"/>
    </location>
</feature>
<evidence type="ECO:0000256" key="14">
    <source>
        <dbReference type="RuleBase" id="RU004326"/>
    </source>
</evidence>
<protein>
    <recommendedName>
        <fullName evidence="11">Phosphoglucomutase</fullName>
        <ecNumber evidence="6">5.4.2.2</ecNumber>
    </recommendedName>
    <alternativeName>
        <fullName evidence="13">Alpha-phosphoglucomutase</fullName>
    </alternativeName>
    <alternativeName>
        <fullName evidence="12">Glucose phosphomutase</fullName>
    </alternativeName>
</protein>
<dbReference type="PANTHER" id="PTHR45745:SF1">
    <property type="entry name" value="PHOSPHOGLUCOMUTASE 2B-RELATED"/>
    <property type="match status" value="1"/>
</dbReference>
<sequence length="564" mass="63871">MDLQTIKNYETWLFDPYFDDTTREELKEIMGKEKEIEDRFYRDLEFGTAGLRGIIGAGTNRINKYTVRKATQGLANYIKSHGEEAMDRGVVIAYDSRHMSKEFTEEAALVLAANGIKAFVFEDLRPTPELSFAVRYLKAIAGIVVTASHNPPEYNGYKVYWEDGAQVATRIAEEITEEIQQIYDLYKVLPMDRTEAQRAKLFQYIGKEVDDAYIQSVKSQSLRGETIQQVTKDFKIVFTPLHGTGNLPVRRVLKEVGFENVLVVADQELPDPNFSTVAYPNPEEEAAFRLAIELAQKQGAHLVIGTDPDCDRVGVVVKNKEGKYTTLTGNQIGALLVEYILSTLQEKQNLPSNAVIVKTIVTSEMGATIAKKHNVDIINTLTGFKYIGEKIKEFEKTGEKMFLFGYEESYGYLAGTHARDKDAVVASMLICEMAAFYYAKGFTLYEGLIELYKKYGYYLEDLKSVTLQGKEGMEKIQNTLEAFRNNPPFEIGGYKVNLLEDYLNQNKLPKENVLKFILENNTWVCLRPSGTEPKLKIYCGVVEDSLEDCRKKVDSLIHAIVEKI</sequence>
<dbReference type="Gene3D" id="3.40.120.10">
    <property type="entry name" value="Alpha-D-Glucose-1,6-Bisphosphate, subunit A, domain 3"/>
    <property type="match status" value="3"/>
</dbReference>
<dbReference type="PRINTS" id="PR00509">
    <property type="entry name" value="PGMPMM"/>
</dbReference>
<evidence type="ECO:0000256" key="13">
    <source>
        <dbReference type="ARBA" id="ARBA00041467"/>
    </source>
</evidence>
<evidence type="ECO:0000256" key="11">
    <source>
        <dbReference type="ARBA" id="ARBA00039995"/>
    </source>
</evidence>
<comment type="similarity">
    <text evidence="5 14">Belongs to the phosphohexose mutase family.</text>
</comment>
<feature type="domain" description="Alpha-D-phosphohexomutase alpha/beta/alpha" evidence="18">
    <location>
        <begin position="329"/>
        <end position="455"/>
    </location>
</feature>
<evidence type="ECO:0000259" key="15">
    <source>
        <dbReference type="Pfam" id="PF00408"/>
    </source>
</evidence>
<dbReference type="Gene3D" id="3.30.310.50">
    <property type="entry name" value="Alpha-D-phosphohexomutase, C-terminal domain"/>
    <property type="match status" value="1"/>
</dbReference>
<dbReference type="RefSeq" id="WP_044826085.1">
    <property type="nucleotide sequence ID" value="NZ_CP009687.1"/>
</dbReference>
<dbReference type="GO" id="GO:0000287">
    <property type="term" value="F:magnesium ion binding"/>
    <property type="evidence" value="ECO:0007669"/>
    <property type="project" value="InterPro"/>
</dbReference>
<evidence type="ECO:0000313" key="20">
    <source>
        <dbReference type="Proteomes" id="UP000035704"/>
    </source>
</evidence>
<comment type="pathway">
    <text evidence="4">Lipid metabolism.</text>
</comment>
<dbReference type="InterPro" id="IPR036900">
    <property type="entry name" value="A-D-PHexomutase_C_sf"/>
</dbReference>
<dbReference type="CDD" id="cd05799">
    <property type="entry name" value="PGM2"/>
    <property type="match status" value="1"/>
</dbReference>
<dbReference type="InterPro" id="IPR016066">
    <property type="entry name" value="A-D-PHexomutase_CS"/>
</dbReference>
<dbReference type="InterPro" id="IPR005843">
    <property type="entry name" value="A-D-PHexomutase_C"/>
</dbReference>
<dbReference type="KEGG" id="cace:CACET_c02390"/>
<comment type="cofactor">
    <cofactor evidence="2">
        <name>Mg(2+)</name>
        <dbReference type="ChEBI" id="CHEBI:18420"/>
    </cofactor>
</comment>
<reference evidence="19 20" key="1">
    <citation type="submission" date="2014-10" db="EMBL/GenBank/DDBJ databases">
        <title>Genome sequence of Clostridium aceticum DSM 1496.</title>
        <authorList>
            <person name="Poehlein A."/>
            <person name="Schiel-Bengelsdorf B."/>
            <person name="Gottschalk G."/>
            <person name="Duerre P."/>
            <person name="Daniel R."/>
        </authorList>
    </citation>
    <scope>NUCLEOTIDE SEQUENCE [LARGE SCALE GENOMIC DNA]</scope>
    <source>
        <strain evidence="19 20">DSM 1496</strain>
    </source>
</reference>
<dbReference type="GO" id="GO:0005975">
    <property type="term" value="P:carbohydrate metabolic process"/>
    <property type="evidence" value="ECO:0007669"/>
    <property type="project" value="InterPro"/>
</dbReference>
<dbReference type="Pfam" id="PF00408">
    <property type="entry name" value="PGM_PMM_IV"/>
    <property type="match status" value="1"/>
</dbReference>
<dbReference type="PROSITE" id="PS00710">
    <property type="entry name" value="PGM_PMM"/>
    <property type="match status" value="1"/>
</dbReference>
<feature type="domain" description="Alpha-D-phosphohexomutase C-terminal" evidence="15">
    <location>
        <begin position="510"/>
        <end position="544"/>
    </location>
</feature>
<evidence type="ECO:0000256" key="5">
    <source>
        <dbReference type="ARBA" id="ARBA00010231"/>
    </source>
</evidence>
<evidence type="ECO:0000256" key="2">
    <source>
        <dbReference type="ARBA" id="ARBA00001946"/>
    </source>
</evidence>
<evidence type="ECO:0000256" key="7">
    <source>
        <dbReference type="ARBA" id="ARBA00022553"/>
    </source>
</evidence>
<evidence type="ECO:0000256" key="6">
    <source>
        <dbReference type="ARBA" id="ARBA00012728"/>
    </source>
</evidence>
<evidence type="ECO:0000313" key="19">
    <source>
        <dbReference type="EMBL" id="AKL93755.1"/>
    </source>
</evidence>
<evidence type="ECO:0000256" key="10">
    <source>
        <dbReference type="ARBA" id="ARBA00023235"/>
    </source>
</evidence>
<name>A0A0D8I6X9_9CLOT</name>
<evidence type="ECO:0000256" key="3">
    <source>
        <dbReference type="ARBA" id="ARBA00005164"/>
    </source>
</evidence>
<evidence type="ECO:0000259" key="17">
    <source>
        <dbReference type="Pfam" id="PF02879"/>
    </source>
</evidence>